<name>A0A199W494_ANACO</name>
<proteinExistence type="predicted"/>
<comment type="caution">
    <text evidence="1">The sequence shown here is derived from an EMBL/GenBank/DDBJ whole genome shotgun (WGS) entry which is preliminary data.</text>
</comment>
<dbReference type="AlphaFoldDB" id="A0A199W494"/>
<dbReference type="Proteomes" id="UP000092600">
    <property type="component" value="Unassembled WGS sequence"/>
</dbReference>
<dbReference type="EMBL" id="LSRQ01000316">
    <property type="protein sequence ID" value="OAY83725.1"/>
    <property type="molecule type" value="Genomic_DNA"/>
</dbReference>
<accession>A0A199W494</accession>
<sequence>MERRSPIGKFEKLCSSQLNRPNINKNWPIALETKF</sequence>
<reference evidence="1 2" key="1">
    <citation type="journal article" date="2016" name="DNA Res.">
        <title>The draft genome of MD-2 pineapple using hybrid error correction of long reads.</title>
        <authorList>
            <person name="Redwan R.M."/>
            <person name="Saidin A."/>
            <person name="Kumar S.V."/>
        </authorList>
    </citation>
    <scope>NUCLEOTIDE SEQUENCE [LARGE SCALE GENOMIC DNA]</scope>
    <source>
        <strain evidence="2">cv. MD2</strain>
        <tissue evidence="1">Leaf</tissue>
    </source>
</reference>
<evidence type="ECO:0000313" key="1">
    <source>
        <dbReference type="EMBL" id="OAY83725.1"/>
    </source>
</evidence>
<protein>
    <submittedName>
        <fullName evidence="1">Uncharacterized protein</fullName>
    </submittedName>
</protein>
<organism evidence="1 2">
    <name type="scientific">Ananas comosus</name>
    <name type="common">Pineapple</name>
    <name type="synonym">Ananas ananas</name>
    <dbReference type="NCBI Taxonomy" id="4615"/>
    <lineage>
        <taxon>Eukaryota</taxon>
        <taxon>Viridiplantae</taxon>
        <taxon>Streptophyta</taxon>
        <taxon>Embryophyta</taxon>
        <taxon>Tracheophyta</taxon>
        <taxon>Spermatophyta</taxon>
        <taxon>Magnoliopsida</taxon>
        <taxon>Liliopsida</taxon>
        <taxon>Poales</taxon>
        <taxon>Bromeliaceae</taxon>
        <taxon>Bromelioideae</taxon>
        <taxon>Ananas</taxon>
    </lineage>
</organism>
<evidence type="ECO:0000313" key="2">
    <source>
        <dbReference type="Proteomes" id="UP000092600"/>
    </source>
</evidence>
<gene>
    <name evidence="1" type="ORF">ACMD2_17234</name>
</gene>